<dbReference type="InterPro" id="IPR011032">
    <property type="entry name" value="GroES-like_sf"/>
</dbReference>
<dbReference type="GO" id="GO:0008270">
    <property type="term" value="F:zinc ion binding"/>
    <property type="evidence" value="ECO:0007669"/>
    <property type="project" value="InterPro"/>
</dbReference>
<dbReference type="InterPro" id="IPR052733">
    <property type="entry name" value="Chloroplast_QOR"/>
</dbReference>
<gene>
    <name evidence="2" type="ORF">SE17_19245</name>
</gene>
<protein>
    <submittedName>
        <fullName evidence="2">Alcohol dehydrogenase</fullName>
    </submittedName>
</protein>
<dbReference type="Gene3D" id="3.90.180.10">
    <property type="entry name" value="Medium-chain alcohol dehydrogenases, catalytic domain"/>
    <property type="match status" value="1"/>
</dbReference>
<dbReference type="Proteomes" id="UP000050509">
    <property type="component" value="Unassembled WGS sequence"/>
</dbReference>
<evidence type="ECO:0000313" key="2">
    <source>
        <dbReference type="EMBL" id="KPV51786.1"/>
    </source>
</evidence>
<sequence>MVYTTYGSPDVLQLTQVAKPTPRDNDVLIRIHAVSANAADWHLMRGDPFLFRLVSGLLKPKNTILGADIAGRVEAVGKNVQGFRPGDAVFGDISGCGLGGFAEYVAVPEHAVIPKPASMTFEEAAAVPMAAVTALQALRDKGQIQPGHSVLIHGASGGVGTFAVQIAKWFRAEVTAVCSTRNVDLVRSIGADHVIDYTQADFTTTGQRYDLILAANGDRSIFEYKRALAPTGRYVVTGGSMAQLFQGMLLGPLLSMAGPQKLGNVAARPNQKDLAFLKELLEAGSVVPVIDRWYPLSETAEAIRYLEAGHARGKVVITVTHHE</sequence>
<dbReference type="Gene3D" id="3.40.50.720">
    <property type="entry name" value="NAD(P)-binding Rossmann-like Domain"/>
    <property type="match status" value="1"/>
</dbReference>
<dbReference type="PANTHER" id="PTHR44013:SF1">
    <property type="entry name" value="ZINC-TYPE ALCOHOL DEHYDROGENASE-LIKE PROTEIN C16A3.02C"/>
    <property type="match status" value="1"/>
</dbReference>
<dbReference type="Pfam" id="PF13602">
    <property type="entry name" value="ADH_zinc_N_2"/>
    <property type="match status" value="1"/>
</dbReference>
<dbReference type="SMART" id="SM00829">
    <property type="entry name" value="PKS_ER"/>
    <property type="match status" value="1"/>
</dbReference>
<evidence type="ECO:0000313" key="3">
    <source>
        <dbReference type="Proteomes" id="UP000050509"/>
    </source>
</evidence>
<proteinExistence type="predicted"/>
<dbReference type="InterPro" id="IPR013154">
    <property type="entry name" value="ADH-like_N"/>
</dbReference>
<accession>A0A0P9CZ68</accession>
<dbReference type="SUPFAM" id="SSF50129">
    <property type="entry name" value="GroES-like"/>
    <property type="match status" value="1"/>
</dbReference>
<comment type="caution">
    <text evidence="2">The sequence shown here is derived from an EMBL/GenBank/DDBJ whole genome shotgun (WGS) entry which is preliminary data.</text>
</comment>
<dbReference type="PATRIC" id="fig|186479.3.peg.10131"/>
<dbReference type="InterPro" id="IPR036291">
    <property type="entry name" value="NAD(P)-bd_dom_sf"/>
</dbReference>
<dbReference type="SUPFAM" id="SSF51735">
    <property type="entry name" value="NAD(P)-binding Rossmann-fold domains"/>
    <property type="match status" value="1"/>
</dbReference>
<name>A0A0P9CZ68_9CHLR</name>
<dbReference type="EMBL" id="LJCR01000777">
    <property type="protein sequence ID" value="KPV51786.1"/>
    <property type="molecule type" value="Genomic_DNA"/>
</dbReference>
<dbReference type="InterPro" id="IPR002364">
    <property type="entry name" value="Quin_OxRdtase/zeta-crystal_CS"/>
</dbReference>
<dbReference type="GO" id="GO:0016491">
    <property type="term" value="F:oxidoreductase activity"/>
    <property type="evidence" value="ECO:0007669"/>
    <property type="project" value="InterPro"/>
</dbReference>
<dbReference type="PROSITE" id="PS01162">
    <property type="entry name" value="QOR_ZETA_CRYSTAL"/>
    <property type="match status" value="1"/>
</dbReference>
<dbReference type="AlphaFoldDB" id="A0A0P9CZ68"/>
<keyword evidence="3" id="KW-1185">Reference proteome</keyword>
<dbReference type="InterPro" id="IPR020843">
    <property type="entry name" value="ER"/>
</dbReference>
<reference evidence="2 3" key="1">
    <citation type="submission" date="2015-09" db="EMBL/GenBank/DDBJ databases">
        <title>Draft genome sequence of Kouleothrix aurantiaca JCM 19913.</title>
        <authorList>
            <person name="Hemp J."/>
        </authorList>
    </citation>
    <scope>NUCLEOTIDE SEQUENCE [LARGE SCALE GENOMIC DNA]</scope>
    <source>
        <strain evidence="2 3">COM-B</strain>
    </source>
</reference>
<dbReference type="PANTHER" id="PTHR44013">
    <property type="entry name" value="ZINC-TYPE ALCOHOL DEHYDROGENASE-LIKE PROTEIN C16A3.02C"/>
    <property type="match status" value="1"/>
</dbReference>
<evidence type="ECO:0000259" key="1">
    <source>
        <dbReference type="SMART" id="SM00829"/>
    </source>
</evidence>
<dbReference type="CDD" id="cd08267">
    <property type="entry name" value="MDR1"/>
    <property type="match status" value="1"/>
</dbReference>
<feature type="domain" description="Enoyl reductase (ER)" evidence="1">
    <location>
        <begin position="7"/>
        <end position="317"/>
    </location>
</feature>
<organism evidence="2 3">
    <name type="scientific">Kouleothrix aurantiaca</name>
    <dbReference type="NCBI Taxonomy" id="186479"/>
    <lineage>
        <taxon>Bacteria</taxon>
        <taxon>Bacillati</taxon>
        <taxon>Chloroflexota</taxon>
        <taxon>Chloroflexia</taxon>
        <taxon>Chloroflexales</taxon>
        <taxon>Roseiflexineae</taxon>
        <taxon>Roseiflexaceae</taxon>
        <taxon>Kouleothrix</taxon>
    </lineage>
</organism>
<dbReference type="Pfam" id="PF08240">
    <property type="entry name" value="ADH_N"/>
    <property type="match status" value="1"/>
</dbReference>